<feature type="region of interest" description="Disordered" evidence="1">
    <location>
        <begin position="271"/>
        <end position="459"/>
    </location>
</feature>
<evidence type="ECO:0000256" key="1">
    <source>
        <dbReference type="SAM" id="MobiDB-lite"/>
    </source>
</evidence>
<reference evidence="3" key="2">
    <citation type="submission" date="2015-07" db="EMBL/GenBank/DDBJ databases">
        <title>Contrasting host-pathogen interactions and genome evolution in two generalist and specialist microsporidian pathogens of mosquitoes.</title>
        <authorList>
            <consortium name="The Broad Institute Genomics Platform"/>
            <consortium name="The Broad Institute Genome Sequencing Center for Infectious Disease"/>
            <person name="Cuomo C.A."/>
            <person name="Sanscrainte N.D."/>
            <person name="Goldberg J.M."/>
            <person name="Heiman D."/>
            <person name="Young S."/>
            <person name="Zeng Q."/>
            <person name="Becnel J.J."/>
            <person name="Birren B.W."/>
        </authorList>
    </citation>
    <scope>NUCLEOTIDE SEQUENCE [LARGE SCALE GENOMIC DNA]</scope>
    <source>
        <strain evidence="3">USNM 41457</strain>
    </source>
</reference>
<dbReference type="AlphaFoldDB" id="J9DJ83"/>
<dbReference type="EMBL" id="AFBI03000061">
    <property type="protein sequence ID" value="EJW02660.1"/>
    <property type="molecule type" value="Genomic_DNA"/>
</dbReference>
<feature type="compositionally biased region" description="Polar residues" evidence="1">
    <location>
        <begin position="274"/>
        <end position="285"/>
    </location>
</feature>
<dbReference type="OMA" id="NEENTCP"/>
<keyword evidence="3" id="KW-1185">Reference proteome</keyword>
<proteinExistence type="predicted"/>
<sequence>MARFYTFINVFLYIQKAFFMKNDDKMIEKDKTKKSNKDDQEKKDFDDSDQQNKIKTSEKDKENISGSSDDTKEEETNEENTCPEDILKELHDAGVKFDQITIEDLIGLKKGTTTVKEVIDCIKKGEPSITEAENELIDKLRNDSTVKRILADGRKITIEPAEASNSNSIDDLLDQEEVEEPVHFNHSNELVNDNGNVIEGINGPLVRDDIIANGIMQTENGELVNIGIDGQPILRHNEIGLEHHLRNLSQTNLLDEPDARMKDVEKMAAKLNENHNSPNKPLNDTENPKSNDENIPNSALKELDDENNPIEHKKFNYDQDKPKGKNKDKFTDKKDNKKSDDKGSSNKDEKNEDQQKKSKDHKDKNETKSDDEDDEENSKSCKKSKDRKKDNDSDSDCDSKEITKNNSKDEKKEKNDKDKDDEKKQNKEKDDDKKHDKENSDKDNKTNTEKETKPEKKNY</sequence>
<reference evidence="2 3" key="1">
    <citation type="submission" date="2011-08" db="EMBL/GenBank/DDBJ databases">
        <authorList>
            <person name="Liu Z.J."/>
            <person name="Shi F.L."/>
            <person name="Lu J.Q."/>
            <person name="Li M."/>
            <person name="Wang Z.L."/>
        </authorList>
    </citation>
    <scope>NUCLEOTIDE SEQUENCE [LARGE SCALE GENOMIC DNA]</scope>
    <source>
        <strain evidence="2 3">USNM 41457</strain>
    </source>
</reference>
<accession>J9DJ83</accession>
<dbReference type="HOGENOM" id="CLU_595845_0_0_1"/>
<evidence type="ECO:0000313" key="3">
    <source>
        <dbReference type="Proteomes" id="UP000003163"/>
    </source>
</evidence>
<dbReference type="Proteomes" id="UP000003163">
    <property type="component" value="Unassembled WGS sequence"/>
</dbReference>
<comment type="caution">
    <text evidence="2">The sequence shown here is derived from an EMBL/GenBank/DDBJ whole genome shotgun (WGS) entry which is preliminary data.</text>
</comment>
<dbReference type="InParanoid" id="J9DJ83"/>
<feature type="compositionally biased region" description="Basic and acidic residues" evidence="1">
    <location>
        <begin position="29"/>
        <end position="63"/>
    </location>
</feature>
<protein>
    <submittedName>
        <fullName evidence="2">Uncharacterized protein</fullName>
    </submittedName>
</protein>
<name>J9DJ83_EDHAE</name>
<organism evidence="2 3">
    <name type="scientific">Edhazardia aedis (strain USNM 41457)</name>
    <name type="common">Microsporidian parasite</name>
    <dbReference type="NCBI Taxonomy" id="1003232"/>
    <lineage>
        <taxon>Eukaryota</taxon>
        <taxon>Fungi</taxon>
        <taxon>Fungi incertae sedis</taxon>
        <taxon>Microsporidia</taxon>
        <taxon>Edhazardia</taxon>
    </lineage>
</organism>
<evidence type="ECO:0000313" key="2">
    <source>
        <dbReference type="EMBL" id="EJW02660.1"/>
    </source>
</evidence>
<dbReference type="VEuPathDB" id="MicrosporidiaDB:EDEG_02943"/>
<feature type="region of interest" description="Disordered" evidence="1">
    <location>
        <begin position="29"/>
        <end position="82"/>
    </location>
</feature>
<feature type="compositionally biased region" description="Acidic residues" evidence="1">
    <location>
        <begin position="71"/>
        <end position="82"/>
    </location>
</feature>
<feature type="compositionally biased region" description="Basic and acidic residues" evidence="1">
    <location>
        <begin position="387"/>
        <end position="459"/>
    </location>
</feature>
<gene>
    <name evidence="2" type="ORF">EDEG_02943</name>
</gene>
<feature type="compositionally biased region" description="Basic and acidic residues" evidence="1">
    <location>
        <begin position="309"/>
        <end position="368"/>
    </location>
</feature>